<gene>
    <name evidence="2" type="ORF">KCG34_01195</name>
</gene>
<evidence type="ECO:0000313" key="3">
    <source>
        <dbReference type="Proteomes" id="UP000676409"/>
    </source>
</evidence>
<keyword evidence="3" id="KW-1185">Reference proteome</keyword>
<keyword evidence="1" id="KW-0472">Membrane</keyword>
<reference evidence="2" key="1">
    <citation type="submission" date="2021-04" db="EMBL/GenBank/DDBJ databases">
        <title>The complete genome sequence of Caulobacter sp. S6.</title>
        <authorList>
            <person name="Tang Y."/>
            <person name="Ouyang W."/>
            <person name="Liu Q."/>
            <person name="Huang B."/>
            <person name="Guo Z."/>
            <person name="Lei P."/>
        </authorList>
    </citation>
    <scope>NUCLEOTIDE SEQUENCE</scope>
    <source>
        <strain evidence="2">S6</strain>
    </source>
</reference>
<dbReference type="Proteomes" id="UP000676409">
    <property type="component" value="Chromosome"/>
</dbReference>
<organism evidence="2 3">
    <name type="scientific">Phenylobacterium montanum</name>
    <dbReference type="NCBI Taxonomy" id="2823693"/>
    <lineage>
        <taxon>Bacteria</taxon>
        <taxon>Pseudomonadati</taxon>
        <taxon>Pseudomonadota</taxon>
        <taxon>Alphaproteobacteria</taxon>
        <taxon>Caulobacterales</taxon>
        <taxon>Caulobacteraceae</taxon>
        <taxon>Phenylobacterium</taxon>
    </lineage>
</organism>
<proteinExistence type="predicted"/>
<dbReference type="KEGG" id="caul:KCG34_01195"/>
<evidence type="ECO:0000313" key="2">
    <source>
        <dbReference type="EMBL" id="QUD88540.1"/>
    </source>
</evidence>
<dbReference type="RefSeq" id="WP_211938590.1">
    <property type="nucleotide sequence ID" value="NZ_CP073078.1"/>
</dbReference>
<dbReference type="EMBL" id="CP073078">
    <property type="protein sequence ID" value="QUD88540.1"/>
    <property type="molecule type" value="Genomic_DNA"/>
</dbReference>
<keyword evidence="1" id="KW-0812">Transmembrane</keyword>
<dbReference type="AlphaFoldDB" id="A0A975G097"/>
<protein>
    <submittedName>
        <fullName evidence="2">Uncharacterized protein</fullName>
    </submittedName>
</protein>
<name>A0A975G097_9CAUL</name>
<evidence type="ECO:0000256" key="1">
    <source>
        <dbReference type="SAM" id="Phobius"/>
    </source>
</evidence>
<feature type="transmembrane region" description="Helical" evidence="1">
    <location>
        <begin position="33"/>
        <end position="57"/>
    </location>
</feature>
<accession>A0A975G097</accession>
<keyword evidence="1" id="KW-1133">Transmembrane helix</keyword>
<sequence length="72" mass="7857">MTESESRQSDERFARAMARARAYLHHQETPQKVWPVLAAAGFFAVSSMVFATAAVMAPSPDLTHAPAVRGLQ</sequence>